<dbReference type="InterPro" id="IPR003870">
    <property type="entry name" value="DUF222"/>
</dbReference>
<dbReference type="SMART" id="SM00507">
    <property type="entry name" value="HNHc"/>
    <property type="match status" value="1"/>
</dbReference>
<keyword evidence="3" id="KW-0378">Hydrolase</keyword>
<keyword evidence="4" id="KW-1185">Reference proteome</keyword>
<keyword evidence="3" id="KW-0255">Endonuclease</keyword>
<name>A0ABY5NIG1_9MICO</name>
<accession>A0ABY5NIG1</accession>
<feature type="compositionally biased region" description="Gly residues" evidence="1">
    <location>
        <begin position="137"/>
        <end position="153"/>
    </location>
</feature>
<dbReference type="Pfam" id="PF02720">
    <property type="entry name" value="DUF222"/>
    <property type="match status" value="1"/>
</dbReference>
<evidence type="ECO:0000256" key="1">
    <source>
        <dbReference type="SAM" id="MobiDB-lite"/>
    </source>
</evidence>
<dbReference type="RefSeq" id="WP_259611488.1">
    <property type="nucleotide sequence ID" value="NZ_CP091139.2"/>
</dbReference>
<keyword evidence="3" id="KW-0540">Nuclease</keyword>
<sequence>MSILGELERSVAALSAHSELACESTETLAAMRMLGGDGASQVIDEATAIRDAAERLVAVAAAVIVELSARERGHGGFAASKGSRNAADYIQSITGGTRADAVRVVRLGDSLLEADAGATPNDPEAGERVPGGPEPSGPGGSGEPEPSGPGGPERGATDVTAAPADRTAAGGSDPGDNGDDASEDGAWSPGRPWHDGLRKAMLRGRINTAAHDAILRGLGAPRVAADEEGPSATMAEVWAIAAEQLMRESTALPVEELVRRARQVRDSLDPAGAEERFLARYRKRAFRTWTDAEGQHHGHITFDDEMAAWVRTISGAALRPRRGGPRFVDPDEADAAEALARDPRTNDQLAYDLLMDVLRAGALADAKDVFGARQPGVRMVFVQEQDGPRDAFGRMLRTGHLEDGGDTIPSAIIERNACTTGTIRVTVDSCGNPLDVGREQRQFTPAQRIALAIRDGGCLWPGCDRPASYCEAHHIDLWSEDGRTDIGRGILLCRFHHMNLHHNGWRITREGPGVFLLHPPGGAPPIALASNAGWKWLFDPPPDRASWRRPPAMPERMTDRAPVHVPQHVPDRVPDRVPERVPIGVL</sequence>
<dbReference type="Proteomes" id="UP001054811">
    <property type="component" value="Chromosome"/>
</dbReference>
<protein>
    <submittedName>
        <fullName evidence="3">HNH endonuclease</fullName>
    </submittedName>
</protein>
<reference evidence="3" key="1">
    <citation type="submission" date="2022-01" db="EMBL/GenBank/DDBJ databases">
        <title>Microbacterium eymi and Microbacterium rhizovicinus sp. nov., isolated from the rhizospheric soil of Elymus tsukushiensis, a plant native to the Dokdo Islands, Republic of Korea.</title>
        <authorList>
            <person name="Hwang Y.J."/>
        </authorList>
    </citation>
    <scope>NUCLEOTIDE SEQUENCE</scope>
    <source>
        <strain evidence="3">KUDC0405</strain>
    </source>
</reference>
<organism evidence="3 4">
    <name type="scientific">Microbacterium elymi</name>
    <dbReference type="NCBI Taxonomy" id="2909587"/>
    <lineage>
        <taxon>Bacteria</taxon>
        <taxon>Bacillati</taxon>
        <taxon>Actinomycetota</taxon>
        <taxon>Actinomycetes</taxon>
        <taxon>Micrococcales</taxon>
        <taxon>Microbacteriaceae</taxon>
        <taxon>Microbacterium</taxon>
    </lineage>
</organism>
<proteinExistence type="predicted"/>
<dbReference type="GO" id="GO:0004519">
    <property type="term" value="F:endonuclease activity"/>
    <property type="evidence" value="ECO:0007669"/>
    <property type="project" value="UniProtKB-KW"/>
</dbReference>
<dbReference type="InterPro" id="IPR003615">
    <property type="entry name" value="HNH_nuc"/>
</dbReference>
<evidence type="ECO:0000313" key="4">
    <source>
        <dbReference type="Proteomes" id="UP001054811"/>
    </source>
</evidence>
<gene>
    <name evidence="3" type="ORF">L2X98_31700</name>
</gene>
<dbReference type="EMBL" id="CP091139">
    <property type="protein sequence ID" value="UUT34950.1"/>
    <property type="molecule type" value="Genomic_DNA"/>
</dbReference>
<feature type="domain" description="PDZ" evidence="2">
    <location>
        <begin position="64"/>
        <end position="115"/>
    </location>
</feature>
<evidence type="ECO:0000259" key="2">
    <source>
        <dbReference type="PROSITE" id="PS50106"/>
    </source>
</evidence>
<dbReference type="CDD" id="cd00085">
    <property type="entry name" value="HNHc"/>
    <property type="match status" value="1"/>
</dbReference>
<dbReference type="InterPro" id="IPR001478">
    <property type="entry name" value="PDZ"/>
</dbReference>
<evidence type="ECO:0000313" key="3">
    <source>
        <dbReference type="EMBL" id="UUT34950.1"/>
    </source>
</evidence>
<dbReference type="PROSITE" id="PS50106">
    <property type="entry name" value="PDZ"/>
    <property type="match status" value="1"/>
</dbReference>
<feature type="region of interest" description="Disordered" evidence="1">
    <location>
        <begin position="113"/>
        <end position="193"/>
    </location>
</feature>